<feature type="region of interest" description="Disordered" evidence="7">
    <location>
        <begin position="23"/>
        <end position="58"/>
    </location>
</feature>
<dbReference type="PANTHER" id="PTHR20855:SF138">
    <property type="entry name" value="PROGESTIN AND ADIPOQ RECEPTOR FAMILY MEMBER 4"/>
    <property type="match status" value="1"/>
</dbReference>
<protein>
    <submittedName>
        <fullName evidence="8">Progestin and adipoQ receptor family member 4</fullName>
    </submittedName>
</protein>
<keyword evidence="6" id="KW-0862">Zinc</keyword>
<dbReference type="Pfam" id="PF03006">
    <property type="entry name" value="HlyIII"/>
    <property type="match status" value="1"/>
</dbReference>
<evidence type="ECO:0000256" key="2">
    <source>
        <dbReference type="ARBA" id="ARBA00007018"/>
    </source>
</evidence>
<evidence type="ECO:0000256" key="5">
    <source>
        <dbReference type="ARBA" id="ARBA00023136"/>
    </source>
</evidence>
<comment type="subcellular location">
    <subcellularLocation>
        <location evidence="1">Membrane</location>
        <topology evidence="1">Multi-pass membrane protein</topology>
    </subcellularLocation>
</comment>
<reference evidence="8" key="1">
    <citation type="submission" date="2025-08" db="UniProtKB">
        <authorList>
            <consortium name="Ensembl"/>
        </authorList>
    </citation>
    <scope>IDENTIFICATION</scope>
</reference>
<feature type="binding site" evidence="6">
    <location>
        <position position="174"/>
    </location>
    <ligand>
        <name>Zn(2+)</name>
        <dbReference type="ChEBI" id="CHEBI:29105"/>
    </ligand>
</feature>
<proteinExistence type="inferred from homology"/>
<keyword evidence="5" id="KW-0472">Membrane</keyword>
<name>A0A8C3GGM5_CAIMO</name>
<organism evidence="8 9">
    <name type="scientific">Cairina moschata</name>
    <name type="common">Muscovy duck</name>
    <dbReference type="NCBI Taxonomy" id="8855"/>
    <lineage>
        <taxon>Eukaryota</taxon>
        <taxon>Metazoa</taxon>
        <taxon>Chordata</taxon>
        <taxon>Craniata</taxon>
        <taxon>Vertebrata</taxon>
        <taxon>Euteleostomi</taxon>
        <taxon>Archelosauria</taxon>
        <taxon>Archosauria</taxon>
        <taxon>Dinosauria</taxon>
        <taxon>Saurischia</taxon>
        <taxon>Theropoda</taxon>
        <taxon>Coelurosauria</taxon>
        <taxon>Aves</taxon>
        <taxon>Neognathae</taxon>
        <taxon>Galloanserae</taxon>
        <taxon>Anseriformes</taxon>
        <taxon>Anatidae</taxon>
        <taxon>Anatinae</taxon>
        <taxon>Cairina</taxon>
    </lineage>
</organism>
<keyword evidence="3" id="KW-0812">Transmembrane</keyword>
<dbReference type="GO" id="GO:0046872">
    <property type="term" value="F:metal ion binding"/>
    <property type="evidence" value="ECO:0007669"/>
    <property type="project" value="UniProtKB-KW"/>
</dbReference>
<dbReference type="GO" id="GO:0038023">
    <property type="term" value="F:signaling receptor activity"/>
    <property type="evidence" value="ECO:0007669"/>
    <property type="project" value="TreeGrafter"/>
</dbReference>
<dbReference type="GO" id="GO:0016020">
    <property type="term" value="C:membrane"/>
    <property type="evidence" value="ECO:0007669"/>
    <property type="project" value="UniProtKB-SubCell"/>
</dbReference>
<evidence type="ECO:0000256" key="7">
    <source>
        <dbReference type="SAM" id="MobiDB-lite"/>
    </source>
</evidence>
<evidence type="ECO:0000313" key="9">
    <source>
        <dbReference type="Proteomes" id="UP000694556"/>
    </source>
</evidence>
<dbReference type="InterPro" id="IPR004254">
    <property type="entry name" value="AdipoR/HlyIII-related"/>
</dbReference>
<evidence type="ECO:0000313" key="8">
    <source>
        <dbReference type="Ensembl" id="ENSCMMP00000007955.1"/>
    </source>
</evidence>
<dbReference type="AlphaFoldDB" id="A0A8C3GGM5"/>
<dbReference type="PANTHER" id="PTHR20855">
    <property type="entry name" value="ADIPOR/PROGESTIN RECEPTOR-RELATED"/>
    <property type="match status" value="1"/>
</dbReference>
<comment type="similarity">
    <text evidence="2">Belongs to the ADIPOR family.</text>
</comment>
<feature type="compositionally biased region" description="Pro residues" evidence="7">
    <location>
        <begin position="29"/>
        <end position="42"/>
    </location>
</feature>
<keyword evidence="9" id="KW-1185">Reference proteome</keyword>
<reference evidence="8" key="2">
    <citation type="submission" date="2025-09" db="UniProtKB">
        <authorList>
            <consortium name="Ensembl"/>
        </authorList>
    </citation>
    <scope>IDENTIFICATION</scope>
</reference>
<feature type="compositionally biased region" description="Pro residues" evidence="7">
    <location>
        <begin position="49"/>
        <end position="58"/>
    </location>
</feature>
<evidence type="ECO:0000256" key="1">
    <source>
        <dbReference type="ARBA" id="ARBA00004141"/>
    </source>
</evidence>
<feature type="binding site" evidence="6">
    <location>
        <position position="178"/>
    </location>
    <ligand>
        <name>Zn(2+)</name>
        <dbReference type="ChEBI" id="CHEBI:29105"/>
    </ligand>
</feature>
<keyword evidence="4" id="KW-1133">Transmembrane helix</keyword>
<dbReference type="Ensembl" id="ENSCMMT00000008760.1">
    <property type="protein sequence ID" value="ENSCMMP00000007955.1"/>
    <property type="gene ID" value="ENSCMMG00000005046.1"/>
</dbReference>
<evidence type="ECO:0000256" key="3">
    <source>
        <dbReference type="ARBA" id="ARBA00022692"/>
    </source>
</evidence>
<evidence type="ECO:0000256" key="6">
    <source>
        <dbReference type="PIRSR" id="PIRSR604254-1"/>
    </source>
</evidence>
<accession>A0A8C3GGM5</accession>
<keyword evidence="6" id="KW-0479">Metal-binding</keyword>
<evidence type="ECO:0000256" key="4">
    <source>
        <dbReference type="ARBA" id="ARBA00022989"/>
    </source>
</evidence>
<sequence>MPKGIGPSAMTGARPAGSCNPPLLAPAAILPPPLPPHPPPPFSGRSLPQAPPPPQPFSPLPPPGAVPIIYCWLPCQPWRRGAALALYAALSLLALRGAVRAASSARRLGSFAGPALFRLLVLGLRAAGLGGGAPGALSCYGRMDALALLGGAVNAARVPERWSPGRFDYWGNSHQLMHLLVVLGLLHLHWGVAQDLQWVVQNPCPGQ</sequence>
<dbReference type="Proteomes" id="UP000694556">
    <property type="component" value="Unassembled WGS sequence"/>
</dbReference>